<comment type="caution">
    <text evidence="2">The sequence shown here is derived from an EMBL/GenBank/DDBJ whole genome shotgun (WGS) entry which is preliminary data.</text>
</comment>
<gene>
    <name evidence="2" type="ORF">R3P38DRAFT_2986195</name>
</gene>
<reference evidence="2 3" key="1">
    <citation type="journal article" date="2024" name="J Genomics">
        <title>Draft genome sequencing and assembly of Favolaschia claudopus CIRM-BRFM 2984 isolated from oak limbs.</title>
        <authorList>
            <person name="Navarro D."/>
            <person name="Drula E."/>
            <person name="Chaduli D."/>
            <person name="Cazenave R."/>
            <person name="Ahrendt S."/>
            <person name="Wang J."/>
            <person name="Lipzen A."/>
            <person name="Daum C."/>
            <person name="Barry K."/>
            <person name="Grigoriev I.V."/>
            <person name="Favel A."/>
            <person name="Rosso M.N."/>
            <person name="Martin F."/>
        </authorList>
    </citation>
    <scope>NUCLEOTIDE SEQUENCE [LARGE SCALE GENOMIC DNA]</scope>
    <source>
        <strain evidence="2 3">CIRM-BRFM 2984</strain>
    </source>
</reference>
<feature type="region of interest" description="Disordered" evidence="1">
    <location>
        <begin position="61"/>
        <end position="121"/>
    </location>
</feature>
<dbReference type="EMBL" id="JAWWNJ010000048">
    <property type="protein sequence ID" value="KAK7017249.1"/>
    <property type="molecule type" value="Genomic_DNA"/>
</dbReference>
<dbReference type="AlphaFoldDB" id="A0AAW0AVH4"/>
<accession>A0AAW0AVH4</accession>
<feature type="compositionally biased region" description="Low complexity" evidence="1">
    <location>
        <begin position="90"/>
        <end position="108"/>
    </location>
</feature>
<evidence type="ECO:0000313" key="3">
    <source>
        <dbReference type="Proteomes" id="UP001362999"/>
    </source>
</evidence>
<feature type="compositionally biased region" description="Polar residues" evidence="1">
    <location>
        <begin position="65"/>
        <end position="75"/>
    </location>
</feature>
<sequence length="198" mass="22487">MAPQDPARKLCRRCRTTMPLTSSSRYVRCPDCRAEDSAKRQQRQARHDDMIRRAREAIERLQSAHHPSTASLSQRDTVRSRDSMIQIQVSRQTTSLRASSRRTSAQSTDSPPSYRASNSRDSENGQFLRALLEEVGLASHWFSILHARGVTEGSIRTLQRLAEARRVGILKRIAPEMNMVDRVLFADAILHIDSTAEF</sequence>
<evidence type="ECO:0000256" key="1">
    <source>
        <dbReference type="SAM" id="MobiDB-lite"/>
    </source>
</evidence>
<proteinExistence type="predicted"/>
<keyword evidence="3" id="KW-1185">Reference proteome</keyword>
<dbReference type="Proteomes" id="UP001362999">
    <property type="component" value="Unassembled WGS sequence"/>
</dbReference>
<name>A0AAW0AVH4_9AGAR</name>
<organism evidence="2 3">
    <name type="scientific">Favolaschia claudopus</name>
    <dbReference type="NCBI Taxonomy" id="2862362"/>
    <lineage>
        <taxon>Eukaryota</taxon>
        <taxon>Fungi</taxon>
        <taxon>Dikarya</taxon>
        <taxon>Basidiomycota</taxon>
        <taxon>Agaricomycotina</taxon>
        <taxon>Agaricomycetes</taxon>
        <taxon>Agaricomycetidae</taxon>
        <taxon>Agaricales</taxon>
        <taxon>Marasmiineae</taxon>
        <taxon>Mycenaceae</taxon>
        <taxon>Favolaschia</taxon>
    </lineage>
</organism>
<protein>
    <submittedName>
        <fullName evidence="2">Uncharacterized protein</fullName>
    </submittedName>
</protein>
<evidence type="ECO:0000313" key="2">
    <source>
        <dbReference type="EMBL" id="KAK7017249.1"/>
    </source>
</evidence>